<dbReference type="InterPro" id="IPR006222">
    <property type="entry name" value="GCVT_N"/>
</dbReference>
<feature type="domain" description="GCVT N-terminal" evidence="1">
    <location>
        <begin position="33"/>
        <end position="254"/>
    </location>
</feature>
<keyword evidence="3" id="KW-1185">Reference proteome</keyword>
<comment type="caution">
    <text evidence="2">The sequence shown here is derived from an EMBL/GenBank/DDBJ whole genome shotgun (WGS) entry which is preliminary data.</text>
</comment>
<name>A0ABS5KMM2_9ACTN</name>
<accession>A0ABS5KMM2</accession>
<protein>
    <submittedName>
        <fullName evidence="2">Aminomethyltransferase family protein</fullName>
    </submittedName>
</protein>
<reference evidence="2 3" key="1">
    <citation type="submission" date="2020-02" db="EMBL/GenBank/DDBJ databases">
        <title>Acidophilic actinobacteria isolated from forest soil.</title>
        <authorList>
            <person name="Golinska P."/>
        </authorList>
    </citation>
    <scope>NUCLEOTIDE SEQUENCE [LARGE SCALE GENOMIC DNA]</scope>
    <source>
        <strain evidence="2 3">NL8</strain>
    </source>
</reference>
<dbReference type="PANTHER" id="PTHR43757:SF2">
    <property type="entry name" value="AMINOMETHYLTRANSFERASE, MITOCHONDRIAL"/>
    <property type="match status" value="1"/>
</dbReference>
<dbReference type="EMBL" id="JAAFYZ010000026">
    <property type="protein sequence ID" value="MBS2547305.1"/>
    <property type="molecule type" value="Genomic_DNA"/>
</dbReference>
<dbReference type="Pfam" id="PF01571">
    <property type="entry name" value="GCV_T"/>
    <property type="match status" value="1"/>
</dbReference>
<dbReference type="InterPro" id="IPR027266">
    <property type="entry name" value="TrmE/GcvT-like"/>
</dbReference>
<organism evidence="2 3">
    <name type="scientific">Catenulispora pinistramenti</name>
    <dbReference type="NCBI Taxonomy" id="2705254"/>
    <lineage>
        <taxon>Bacteria</taxon>
        <taxon>Bacillati</taxon>
        <taxon>Actinomycetota</taxon>
        <taxon>Actinomycetes</taxon>
        <taxon>Catenulisporales</taxon>
        <taxon>Catenulisporaceae</taxon>
        <taxon>Catenulispora</taxon>
    </lineage>
</organism>
<dbReference type="RefSeq" id="WP_212008906.1">
    <property type="nucleotide sequence ID" value="NZ_JAAFYZ010000026.1"/>
</dbReference>
<dbReference type="SUPFAM" id="SSF103025">
    <property type="entry name" value="Folate-binding domain"/>
    <property type="match status" value="1"/>
</dbReference>
<dbReference type="InterPro" id="IPR028896">
    <property type="entry name" value="GcvT/YgfZ/DmdA"/>
</dbReference>
<dbReference type="PANTHER" id="PTHR43757">
    <property type="entry name" value="AMINOMETHYLTRANSFERASE"/>
    <property type="match status" value="1"/>
</dbReference>
<evidence type="ECO:0000313" key="2">
    <source>
        <dbReference type="EMBL" id="MBS2547305.1"/>
    </source>
</evidence>
<evidence type="ECO:0000259" key="1">
    <source>
        <dbReference type="Pfam" id="PF01571"/>
    </source>
</evidence>
<sequence>MAVESLEDKINQAGGALRMLRSAHAGAHPFPIPPQFTTWQDEQKSWHETAVVFEMRHMTDVYFEGPDVRRLLSDVAVNSFAAFGPMKAKQLVVANDAGQYVGDAILFGLGEEKVTLVGGPAAANWVCFQAERGGYDVAITRDENALVTKGERLVFRYQVQGPRALDIVTAAHGAPLPRIKFFNIGAFDIAGTPVHALNHTMVGIPGQETTGLEIFGPVESGPRVLEALLAAGEQYGLRQGGAIAYSTTALESGWLGLVVPGIYAGGATKAYREWLPAKGFEAGVSLGGSFASDDIDDYVPTPYDLGYANIVKFDHDFIGADALRRIKAEPHRRKVWLRWNREDVTRLLGDTLYAPEQARPRYLEIPYAVYATYQYDAIMYAGRVVGISNRTGYTVNVGAWSSLCMIDEELAVDGTEVTVVWGDPQGARLRPAVESPHALREIRAVVSTRPLV</sequence>
<dbReference type="Gene3D" id="3.30.1360.120">
    <property type="entry name" value="Probable tRNA modification gtpase trme, domain 1"/>
    <property type="match status" value="1"/>
</dbReference>
<evidence type="ECO:0000313" key="3">
    <source>
        <dbReference type="Proteomes" id="UP000730482"/>
    </source>
</evidence>
<proteinExistence type="predicted"/>
<dbReference type="Proteomes" id="UP000730482">
    <property type="component" value="Unassembled WGS sequence"/>
</dbReference>
<gene>
    <name evidence="2" type="ORF">KGQ19_10510</name>
</gene>